<name>A0AAP0GB52_9ASPA</name>
<feature type="compositionally biased region" description="Polar residues" evidence="3">
    <location>
        <begin position="372"/>
        <end position="384"/>
    </location>
</feature>
<dbReference type="InterPro" id="IPR042627">
    <property type="entry name" value="FBXW2"/>
</dbReference>
<dbReference type="InterPro" id="IPR001680">
    <property type="entry name" value="WD40_rpt"/>
</dbReference>
<organism evidence="5 6">
    <name type="scientific">Platanthera zijinensis</name>
    <dbReference type="NCBI Taxonomy" id="2320716"/>
    <lineage>
        <taxon>Eukaryota</taxon>
        <taxon>Viridiplantae</taxon>
        <taxon>Streptophyta</taxon>
        <taxon>Embryophyta</taxon>
        <taxon>Tracheophyta</taxon>
        <taxon>Spermatophyta</taxon>
        <taxon>Magnoliopsida</taxon>
        <taxon>Liliopsida</taxon>
        <taxon>Asparagales</taxon>
        <taxon>Orchidaceae</taxon>
        <taxon>Orchidoideae</taxon>
        <taxon>Orchideae</taxon>
        <taxon>Orchidinae</taxon>
        <taxon>Platanthera</taxon>
    </lineage>
</organism>
<dbReference type="Gene3D" id="2.130.10.10">
    <property type="entry name" value="YVTN repeat-like/Quinoprotein amine dehydrogenase"/>
    <property type="match status" value="2"/>
</dbReference>
<dbReference type="PANTHER" id="PTHR44436">
    <property type="entry name" value="F-BOX/WD REPEAT-CONTAINING PROTEIN 2"/>
    <property type="match status" value="1"/>
</dbReference>
<comment type="caution">
    <text evidence="5">The sequence shown here is derived from an EMBL/GenBank/DDBJ whole genome shotgun (WGS) entry which is preliminary data.</text>
</comment>
<keyword evidence="1" id="KW-0853">WD repeat</keyword>
<sequence length="442" mass="48552">MEASAGSASGIFIPPAGGKGPRGTLRVPIHSIGADMLCIVFSRLDPSVLVRCASVCKFWNDVIYTSTLMSDLYYKVRLHCKSSSMLSAPIEMKRYFEDLALEQHRLSLLGSSTEVHQWRAHSSRISLCCLRRGLILTDAEDKVMRLWSAESCKCLKEYCNLNKDPLVDYDFDENKIVGLTGSQMCIWTLKTGKSLFQSREGIFTRGICMRYIDPEAVIGCDDGRARIFDMYSGKCTRIIRMHSGAVSCLALTEDQLVLGGSNFGSVTVADLSTGVQSASLKSLSHAGMKSLYSSIHSHLVFAGSTAGYVHCWDLRTSRLLWETRVSPNVVYGVHHLPSDASTLAVGGLDGVLRILSQSTGKILSNLIMSTSRPKLDGSTSSGSGSRAKRKAEAVSADTEIHNIPRCQRPPITCLGVGWQKIVTAHNEKYLSLWRFNQSLDHV</sequence>
<dbReference type="EMBL" id="JBBWWQ010000004">
    <property type="protein sequence ID" value="KAK8949246.1"/>
    <property type="molecule type" value="Genomic_DNA"/>
</dbReference>
<keyword evidence="6" id="KW-1185">Reference proteome</keyword>
<reference evidence="5 6" key="1">
    <citation type="journal article" date="2022" name="Nat. Plants">
        <title>Genomes of leafy and leafless Platanthera orchids illuminate the evolution of mycoheterotrophy.</title>
        <authorList>
            <person name="Li M.H."/>
            <person name="Liu K.W."/>
            <person name="Li Z."/>
            <person name="Lu H.C."/>
            <person name="Ye Q.L."/>
            <person name="Zhang D."/>
            <person name="Wang J.Y."/>
            <person name="Li Y.F."/>
            <person name="Zhong Z.M."/>
            <person name="Liu X."/>
            <person name="Yu X."/>
            <person name="Liu D.K."/>
            <person name="Tu X.D."/>
            <person name="Liu B."/>
            <person name="Hao Y."/>
            <person name="Liao X.Y."/>
            <person name="Jiang Y.T."/>
            <person name="Sun W.H."/>
            <person name="Chen J."/>
            <person name="Chen Y.Q."/>
            <person name="Ai Y."/>
            <person name="Zhai J.W."/>
            <person name="Wu S.S."/>
            <person name="Zhou Z."/>
            <person name="Hsiao Y.Y."/>
            <person name="Wu W.L."/>
            <person name="Chen Y.Y."/>
            <person name="Lin Y.F."/>
            <person name="Hsu J.L."/>
            <person name="Li C.Y."/>
            <person name="Wang Z.W."/>
            <person name="Zhao X."/>
            <person name="Zhong W.Y."/>
            <person name="Ma X.K."/>
            <person name="Ma L."/>
            <person name="Huang J."/>
            <person name="Chen G.Z."/>
            <person name="Huang M.Z."/>
            <person name="Huang L."/>
            <person name="Peng D.H."/>
            <person name="Luo Y.B."/>
            <person name="Zou S.Q."/>
            <person name="Chen S.P."/>
            <person name="Lan S."/>
            <person name="Tsai W.C."/>
            <person name="Van de Peer Y."/>
            <person name="Liu Z.J."/>
        </authorList>
    </citation>
    <scope>NUCLEOTIDE SEQUENCE [LARGE SCALE GENOMIC DNA]</scope>
    <source>
        <strain evidence="5">Lor287</strain>
    </source>
</reference>
<feature type="domain" description="F-box" evidence="4">
    <location>
        <begin position="36"/>
        <end position="73"/>
    </location>
</feature>
<gene>
    <name evidence="5" type="ORF">KSP39_PZI005360</name>
</gene>
<protein>
    <submittedName>
        <fullName evidence="5">F-box/WD-40 repeat-containing protein</fullName>
    </submittedName>
</protein>
<evidence type="ECO:0000256" key="1">
    <source>
        <dbReference type="ARBA" id="ARBA00022574"/>
    </source>
</evidence>
<dbReference type="SUPFAM" id="SSF50978">
    <property type="entry name" value="WD40 repeat-like"/>
    <property type="match status" value="1"/>
</dbReference>
<feature type="region of interest" description="Disordered" evidence="3">
    <location>
        <begin position="372"/>
        <end position="394"/>
    </location>
</feature>
<evidence type="ECO:0000256" key="3">
    <source>
        <dbReference type="SAM" id="MobiDB-lite"/>
    </source>
</evidence>
<keyword evidence="2" id="KW-0677">Repeat</keyword>
<dbReference type="Proteomes" id="UP001418222">
    <property type="component" value="Unassembled WGS sequence"/>
</dbReference>
<proteinExistence type="predicted"/>
<dbReference type="SMART" id="SM00320">
    <property type="entry name" value="WD40"/>
    <property type="match status" value="4"/>
</dbReference>
<dbReference type="PANTHER" id="PTHR44436:SF1">
    <property type="entry name" value="F-BOX_WD REPEAT-CONTAINING PROTEIN 2"/>
    <property type="match status" value="1"/>
</dbReference>
<accession>A0AAP0GB52</accession>
<dbReference type="InterPro" id="IPR001810">
    <property type="entry name" value="F-box_dom"/>
</dbReference>
<evidence type="ECO:0000256" key="2">
    <source>
        <dbReference type="ARBA" id="ARBA00022737"/>
    </source>
</evidence>
<dbReference type="InterPro" id="IPR015943">
    <property type="entry name" value="WD40/YVTN_repeat-like_dom_sf"/>
</dbReference>
<dbReference type="SUPFAM" id="SSF81383">
    <property type="entry name" value="F-box domain"/>
    <property type="match status" value="1"/>
</dbReference>
<dbReference type="Pfam" id="PF12937">
    <property type="entry name" value="F-box-like"/>
    <property type="match status" value="1"/>
</dbReference>
<dbReference type="InterPro" id="IPR036322">
    <property type="entry name" value="WD40_repeat_dom_sf"/>
</dbReference>
<evidence type="ECO:0000259" key="4">
    <source>
        <dbReference type="Pfam" id="PF12937"/>
    </source>
</evidence>
<dbReference type="AlphaFoldDB" id="A0AAP0GB52"/>
<dbReference type="Gene3D" id="1.20.1280.50">
    <property type="match status" value="1"/>
</dbReference>
<dbReference type="InterPro" id="IPR036047">
    <property type="entry name" value="F-box-like_dom_sf"/>
</dbReference>
<evidence type="ECO:0000313" key="5">
    <source>
        <dbReference type="EMBL" id="KAK8949246.1"/>
    </source>
</evidence>
<evidence type="ECO:0000313" key="6">
    <source>
        <dbReference type="Proteomes" id="UP001418222"/>
    </source>
</evidence>